<dbReference type="OrthoDB" id="271937at2759"/>
<organism evidence="10">
    <name type="scientific">Notodromas monacha</name>
    <dbReference type="NCBI Taxonomy" id="399045"/>
    <lineage>
        <taxon>Eukaryota</taxon>
        <taxon>Metazoa</taxon>
        <taxon>Ecdysozoa</taxon>
        <taxon>Arthropoda</taxon>
        <taxon>Crustacea</taxon>
        <taxon>Oligostraca</taxon>
        <taxon>Ostracoda</taxon>
        <taxon>Podocopa</taxon>
        <taxon>Podocopida</taxon>
        <taxon>Cypridocopina</taxon>
        <taxon>Cypridoidea</taxon>
        <taxon>Cyprididae</taxon>
        <taxon>Notodromas</taxon>
    </lineage>
</organism>
<keyword evidence="11" id="KW-1185">Reference proteome</keyword>
<evidence type="ECO:0000256" key="7">
    <source>
        <dbReference type="ARBA" id="ARBA00083669"/>
    </source>
</evidence>
<dbReference type="Gene3D" id="3.30.70.2510">
    <property type="match status" value="1"/>
</dbReference>
<dbReference type="InterPro" id="IPR048741">
    <property type="entry name" value="Pus10-like_C"/>
</dbReference>
<dbReference type="InterPro" id="IPR020103">
    <property type="entry name" value="PsdUridine_synth_cat_dom_sf"/>
</dbReference>
<dbReference type="EMBL" id="OA883116">
    <property type="protein sequence ID" value="CAD7277992.1"/>
    <property type="molecule type" value="Genomic_DNA"/>
</dbReference>
<evidence type="ECO:0000256" key="1">
    <source>
        <dbReference type="ARBA" id="ARBA00009652"/>
    </source>
</evidence>
<accession>A0A7R9GD41</accession>
<dbReference type="SUPFAM" id="SSF55120">
    <property type="entry name" value="Pseudouridine synthase"/>
    <property type="match status" value="1"/>
</dbReference>
<evidence type="ECO:0000259" key="9">
    <source>
        <dbReference type="Pfam" id="PF21238"/>
    </source>
</evidence>
<feature type="domain" description="Pus10-like C-terminal" evidence="9">
    <location>
        <begin position="216"/>
        <end position="449"/>
    </location>
</feature>
<feature type="domain" description="Pus10 N-terminal eukaryotes" evidence="8">
    <location>
        <begin position="36"/>
        <end position="197"/>
    </location>
</feature>
<keyword evidence="3" id="KW-0819">tRNA processing</keyword>
<dbReference type="GO" id="GO:0031119">
    <property type="term" value="P:tRNA pseudouridine synthesis"/>
    <property type="evidence" value="ECO:0007669"/>
    <property type="project" value="TreeGrafter"/>
</dbReference>
<dbReference type="PANTHER" id="PTHR21568:SF0">
    <property type="entry name" value="TRNA PSEUDOURIDINE SYNTHASE PUS10"/>
    <property type="match status" value="1"/>
</dbReference>
<comment type="similarity">
    <text evidence="1">Belongs to the pseudouridine synthase Pus10 family.</text>
</comment>
<dbReference type="InterPro" id="IPR048742">
    <property type="entry name" value="Pus10_N_euk"/>
</dbReference>
<evidence type="ECO:0000313" key="11">
    <source>
        <dbReference type="Proteomes" id="UP000678499"/>
    </source>
</evidence>
<gene>
    <name evidence="10" type="ORF">NMOB1V02_LOCUS5707</name>
</gene>
<dbReference type="FunFam" id="3.30.70.2510:FF:000001">
    <property type="entry name" value="tRNA pseudouridine synthase Pus10"/>
    <property type="match status" value="1"/>
</dbReference>
<dbReference type="EMBL" id="CAJPEX010001079">
    <property type="protein sequence ID" value="CAG0918144.1"/>
    <property type="molecule type" value="Genomic_DNA"/>
</dbReference>
<dbReference type="Proteomes" id="UP000678499">
    <property type="component" value="Unassembled WGS sequence"/>
</dbReference>
<reference evidence="10" key="1">
    <citation type="submission" date="2020-11" db="EMBL/GenBank/DDBJ databases">
        <authorList>
            <person name="Tran Van P."/>
        </authorList>
    </citation>
    <scope>NUCLEOTIDE SEQUENCE</scope>
</reference>
<name>A0A7R9GD41_9CRUS</name>
<protein>
    <recommendedName>
        <fullName evidence="2">tRNA pseudouridine(55) synthase</fullName>
        <ecNumber evidence="2">5.4.99.25</ecNumber>
    </recommendedName>
    <alternativeName>
        <fullName evidence="7">tRNA pseudouridine 55 synthase</fullName>
    </alternativeName>
    <alternativeName>
        <fullName evidence="5">tRNA pseudouridylate synthase</fullName>
    </alternativeName>
    <alternativeName>
        <fullName evidence="6">tRNA-uridine isomerase</fullName>
    </alternativeName>
</protein>
<evidence type="ECO:0000256" key="4">
    <source>
        <dbReference type="ARBA" id="ARBA00023235"/>
    </source>
</evidence>
<dbReference type="FunFam" id="3.30.70.3190:FF:000001">
    <property type="entry name" value="tRNA pseudouridine synthase Pus10"/>
    <property type="match status" value="1"/>
</dbReference>
<keyword evidence="4" id="KW-0413">Isomerase</keyword>
<evidence type="ECO:0000313" key="10">
    <source>
        <dbReference type="EMBL" id="CAD7277992.1"/>
    </source>
</evidence>
<dbReference type="AlphaFoldDB" id="A0A7R9GD41"/>
<proteinExistence type="inferred from homology"/>
<evidence type="ECO:0000256" key="6">
    <source>
        <dbReference type="ARBA" id="ARBA00079393"/>
    </source>
</evidence>
<dbReference type="EC" id="5.4.99.25" evidence="2"/>
<evidence type="ECO:0000256" key="2">
    <source>
        <dbReference type="ARBA" id="ARBA00012787"/>
    </source>
</evidence>
<evidence type="ECO:0000256" key="3">
    <source>
        <dbReference type="ARBA" id="ARBA00022694"/>
    </source>
</evidence>
<dbReference type="GO" id="GO:0003723">
    <property type="term" value="F:RNA binding"/>
    <property type="evidence" value="ECO:0007669"/>
    <property type="project" value="InterPro"/>
</dbReference>
<dbReference type="Pfam" id="PF21238">
    <property type="entry name" value="Pus10_C"/>
    <property type="match status" value="1"/>
</dbReference>
<evidence type="ECO:0000259" key="8">
    <source>
        <dbReference type="Pfam" id="PF21237"/>
    </source>
</evidence>
<evidence type="ECO:0000256" key="5">
    <source>
        <dbReference type="ARBA" id="ARBA00075270"/>
    </source>
</evidence>
<sequence length="459" mass="51233">MIAESICEPCRRRCFLKSEVIGNDDPVIKKPRLSSCTLCLGILNETVLDEVINVAFRALESIGYEYTSLCFNLTTPVAILVREASFKIANSGKALPDLKETWKNILQSRLDAAGRTCNLVRNADEDDTVVSVNVKYTYVDDKKECEKVRSLDPSFAANHKKVHGVKYDERVLTRLYVQSVLDNASSSSIEKVFPYPMGYESEAVLGSVETSRCSYWLAGRYIKRSRTLPQTPWVIDGVRKGETSLEEIIRDGILSCVPCDSVRFSSSGREDVDVRCLGSGRPFLCQIINPKKLGKDKMTALAVKNAVNSSSNDIQIRDVQFVSKAEAGNLKEGEEEKIKCYEAFCVSQEEILPEKLDKLQEHSGLTITQKTPIRVLHRRSLADRERVVHKLQASPCPGRDARFFILKLDTQAGTYVKEFVHGDLGRTSPNLSQILGVATDIVALDVVAVLFDWPPCLQD</sequence>
<dbReference type="PANTHER" id="PTHR21568">
    <property type="entry name" value="TRNA PSEUDOURIDINE SYNTHASE PUS10"/>
    <property type="match status" value="1"/>
</dbReference>
<dbReference type="GO" id="GO:0160148">
    <property type="term" value="F:tRNA pseudouridine(55) synthase activity"/>
    <property type="evidence" value="ECO:0007669"/>
    <property type="project" value="UniProtKB-EC"/>
</dbReference>
<dbReference type="InterPro" id="IPR039894">
    <property type="entry name" value="Pus10-like"/>
</dbReference>
<dbReference type="Pfam" id="PF21237">
    <property type="entry name" value="Pus10_N_euk"/>
    <property type="match status" value="1"/>
</dbReference>
<dbReference type="Gene3D" id="3.30.70.3190">
    <property type="match status" value="1"/>
</dbReference>